<protein>
    <submittedName>
        <fullName evidence="1">Uncharacterized protein</fullName>
    </submittedName>
</protein>
<proteinExistence type="predicted"/>
<dbReference type="Ensembl" id="ENSOART00020005020.2">
    <property type="protein sequence ID" value="ENSOARP00020004141.2"/>
    <property type="gene ID" value="ENSOARG00020003095.2"/>
</dbReference>
<accession>A0AC11ASV9</accession>
<reference evidence="1" key="2">
    <citation type="submission" date="2025-08" db="UniProtKB">
        <authorList>
            <consortium name="Ensembl"/>
        </authorList>
    </citation>
    <scope>IDENTIFICATION</scope>
</reference>
<evidence type="ECO:0000313" key="1">
    <source>
        <dbReference type="Ensembl" id="ENSOARP00020004141.2"/>
    </source>
</evidence>
<reference evidence="1" key="3">
    <citation type="submission" date="2025-09" db="UniProtKB">
        <authorList>
            <consortium name="Ensembl"/>
        </authorList>
    </citation>
    <scope>IDENTIFICATION</scope>
</reference>
<organism evidence="1">
    <name type="scientific">Ovis aries</name>
    <name type="common">Sheep</name>
    <dbReference type="NCBI Taxonomy" id="9940"/>
    <lineage>
        <taxon>Eukaryota</taxon>
        <taxon>Metazoa</taxon>
        <taxon>Chordata</taxon>
        <taxon>Craniata</taxon>
        <taxon>Vertebrata</taxon>
        <taxon>Euteleostomi</taxon>
        <taxon>Mammalia</taxon>
        <taxon>Eutheria</taxon>
        <taxon>Laurasiatheria</taxon>
        <taxon>Artiodactyla</taxon>
        <taxon>Ruminantia</taxon>
        <taxon>Pecora</taxon>
        <taxon>Bovidae</taxon>
        <taxon>Caprinae</taxon>
        <taxon>Ovis</taxon>
    </lineage>
</organism>
<reference evidence="1" key="1">
    <citation type="submission" date="2020-11" db="EMBL/GenBank/DDBJ databases">
        <authorList>
            <person name="Davenport K.M."/>
            <person name="Bickhart D.M."/>
            <person name="Smith T.P.L."/>
            <person name="Murdoch B.M."/>
            <person name="Rosen B.D."/>
        </authorList>
    </citation>
    <scope>NUCLEOTIDE SEQUENCE [LARGE SCALE GENOMIC DNA]</scope>
    <source>
        <strain evidence="1">OAR_USU_Benz2616</strain>
    </source>
</reference>
<sequence>MVAAPSDSFHRPSWRSNRLSPEAQELDIDHSGRVVVEKPLHRSPPWEKAVVSKIRTMSVSEKCLMLESILCCLQQHCQLVQKVKVSDASIQEVLEPLNLDFSSPLEKSFLFHLYGVILRESADSDMVRKHLVQLLELSHQSSSDREGISLAIGITSSSHLEQVWGRLEYLGRTRFLRSAPLSPDSQDSTLKASFLSASIMLVKALSWESSTRSYKFTQTPELIQCLLCILEKEPNFLANLFRQKIILVIVELSHLRPRLKPTVKSRILQTCLQSLYNLPPADQLPSGHQALYQKSMQALDLLLQAFISENESMDEICFLLQHAEPWLKSSKSHERKRVVQSIFLLLKYVVDYVKLTEEAMPSGLGRQLGLLLLLWWDRDQLTQSHSHQCVYLFLQLLIQQKGSASEFMHLNKMKNFEAKANKDSELKFYSLVKVRTLDEHLTVAQHTQLVLTLLQGLCSHDSLNSHLASELLMTIMEDRSIKPEQVAEILQELFQELPCIVFTSILQTTMKAVTVLGTQHTQQTVEVMLSLCPPSERQVMPLWKALATNSRLARKVVTLLYTKLKLRPPRELIKVPVQAELVSLLALGTIYELLYIREYKATVRWAFAGILLGLLTQLHYLFELDVVEGMSDYQEEALEAKALSPCRTCLEALKGLFWTTNYWEVFAHVKLLRGWELFEHLETYTEGVTLLARAMAHYDCEVKAVLGQAVIFLKSPEERDNIVAILIITEFLSGQELTQYMSRRTIDSFLNLGLNNPNPLVRAMSLKGLCSSLMQPQKVVLLRNQLTGLLDSFLKPQPQDLLGLMEILGDVLHQLGAQGVGAVSVKMAQHLLPLFEAGVRGGAIMLYGDVIYSGGKKFRQALKSHAFQALVPLLFHLADSCPEVVTKTKLTFLRCAILLKWEFRKELFSKLAWGHGPGAENDVFIYMVESNFSSYHQFLMQALVYLDSPNRCLKLTAMKFIGRCGHCPIHVKPHSWALRSTQSASRAPAPCPCLPPSAALPLPLAGGILQDYFTDLCFYLKKGDVKTLKKCKRGATLSRMGIPLMLEQPQPLPRVGCHLPLEN</sequence>
<name>A0AC11ASV9_SHEEP</name>